<sequence>MSSENVLIAGEASETDDDEVTGNEKSIVESEKASHQSTRVPQCDGILDKSVTKRPWSVHVDEKLEQRWKSLGYDAIFLEARRGSMINKNMANLRQSISQTYETLQSVSYNVQHAVECLGKLETDLPLLLDAMNSLNLKTNSP</sequence>
<dbReference type="EMBL" id="JBGFUD010000675">
    <property type="protein sequence ID" value="MFH4975023.1"/>
    <property type="molecule type" value="Genomic_DNA"/>
</dbReference>
<proteinExistence type="predicted"/>
<accession>A0ABD6E4U7</accession>
<feature type="region of interest" description="Disordered" evidence="1">
    <location>
        <begin position="1"/>
        <end position="41"/>
    </location>
</feature>
<evidence type="ECO:0008006" key="4">
    <source>
        <dbReference type="Google" id="ProtNLM"/>
    </source>
</evidence>
<evidence type="ECO:0000313" key="3">
    <source>
        <dbReference type="Proteomes" id="UP001608902"/>
    </source>
</evidence>
<name>A0ABD6E4U7_9BILA</name>
<evidence type="ECO:0000313" key="2">
    <source>
        <dbReference type="EMBL" id="MFH4975023.1"/>
    </source>
</evidence>
<dbReference type="AlphaFoldDB" id="A0ABD6E4U7"/>
<protein>
    <recommendedName>
        <fullName evidence="4">Biogenesis of lysosome-related organelles complex 1 subunit 3</fullName>
    </recommendedName>
</protein>
<evidence type="ECO:0000256" key="1">
    <source>
        <dbReference type="SAM" id="MobiDB-lite"/>
    </source>
</evidence>
<reference evidence="2 3" key="1">
    <citation type="submission" date="2024-08" db="EMBL/GenBank/DDBJ databases">
        <title>Gnathostoma spinigerum genome.</title>
        <authorList>
            <person name="Gonzalez-Bertolin B."/>
            <person name="Monzon S."/>
            <person name="Zaballos A."/>
            <person name="Jimenez P."/>
            <person name="Dekumyoy P."/>
            <person name="Varona S."/>
            <person name="Cuesta I."/>
            <person name="Sumanam S."/>
            <person name="Adisakwattana P."/>
            <person name="Gasser R.B."/>
            <person name="Hernandez-Gonzalez A."/>
            <person name="Young N.D."/>
            <person name="Perteguer M.J."/>
        </authorList>
    </citation>
    <scope>NUCLEOTIDE SEQUENCE [LARGE SCALE GENOMIC DNA]</scope>
    <source>
        <strain evidence="2">AL3</strain>
        <tissue evidence="2">Liver</tissue>
    </source>
</reference>
<gene>
    <name evidence="2" type="ORF">AB6A40_001732</name>
</gene>
<dbReference type="Proteomes" id="UP001608902">
    <property type="component" value="Unassembled WGS sequence"/>
</dbReference>
<keyword evidence="3" id="KW-1185">Reference proteome</keyword>
<comment type="caution">
    <text evidence="2">The sequence shown here is derived from an EMBL/GenBank/DDBJ whole genome shotgun (WGS) entry which is preliminary data.</text>
</comment>
<organism evidence="2 3">
    <name type="scientific">Gnathostoma spinigerum</name>
    <dbReference type="NCBI Taxonomy" id="75299"/>
    <lineage>
        <taxon>Eukaryota</taxon>
        <taxon>Metazoa</taxon>
        <taxon>Ecdysozoa</taxon>
        <taxon>Nematoda</taxon>
        <taxon>Chromadorea</taxon>
        <taxon>Rhabditida</taxon>
        <taxon>Spirurina</taxon>
        <taxon>Gnathostomatomorpha</taxon>
        <taxon>Gnathostomatoidea</taxon>
        <taxon>Gnathostomatidae</taxon>
        <taxon>Gnathostoma</taxon>
    </lineage>
</organism>